<dbReference type="EMBL" id="KI545981">
    <property type="protein sequence ID" value="EST48594.1"/>
    <property type="molecule type" value="Genomic_DNA"/>
</dbReference>
<reference evidence="1" key="1">
    <citation type="journal article" date="2014" name="PLoS Genet.">
        <title>The Genome of Spironucleus salmonicida Highlights a Fish Pathogen Adapted to Fluctuating Environments.</title>
        <authorList>
            <person name="Xu F."/>
            <person name="Jerlstrom-Hultqvist J."/>
            <person name="Einarsson E."/>
            <person name="Astvaldsson A."/>
            <person name="Svard S.G."/>
            <person name="Andersson J.O."/>
        </authorList>
    </citation>
    <scope>NUCLEOTIDE SEQUENCE</scope>
</reference>
<proteinExistence type="predicted"/>
<dbReference type="AlphaFoldDB" id="V6M5F4"/>
<gene>
    <name evidence="1" type="ORF">SS50377_11205</name>
</gene>
<sequence>MQIKSFNEELTRNYASIDVQIPSQDLFIISISYQDLQSLQQDIKKLIFYKNILETEDFALLSEMVSFVTNFKPPERILEDFNLIYSYLDNRKVQYISQLRLTPLPFDWFFTPSNYIILAFSPKLTELQLQPYIQRQFLTAARLNLTDFFADLYLQFTEISKVGCCLFHCNYLELTKSILAQVVIFYLLANFRKHDIVCDAKNVKILTNKIKKLCQLTVLKVVSEFLEETKIELDFEDNLFLANNEIGIENLQTLILEQLKNELLASYEIEKFMNISNQIWIIAKSFRFEDSIENEICSLCSNYLKQIRTYDFEFLSFCDRNFKEKILNFDEMFDKQIMYFTKEFYDQHFMVNLEYNNEIPEYFSSQILCSFANYWDITVSQYVDKQKYKNIEDIRQVLRFIITNFGDAPELERAIQRAEWRDGEDSE</sequence>
<evidence type="ECO:0000313" key="1">
    <source>
        <dbReference type="EMBL" id="EST48594.1"/>
    </source>
</evidence>
<name>V6M5F4_9EUKA</name>
<accession>V6M5F4</accession>
<dbReference type="VEuPathDB" id="GiardiaDB:SS50377_23612"/>
<organism evidence="1">
    <name type="scientific">Spironucleus salmonicida</name>
    <dbReference type="NCBI Taxonomy" id="348837"/>
    <lineage>
        <taxon>Eukaryota</taxon>
        <taxon>Metamonada</taxon>
        <taxon>Diplomonadida</taxon>
        <taxon>Hexamitidae</taxon>
        <taxon>Hexamitinae</taxon>
        <taxon>Spironucleus</taxon>
    </lineage>
</organism>
<protein>
    <submittedName>
        <fullName evidence="1">Uncharacterized protein</fullName>
    </submittedName>
</protein>